<feature type="signal peptide" evidence="1">
    <location>
        <begin position="1"/>
        <end position="36"/>
    </location>
</feature>
<dbReference type="Gene3D" id="2.60.40.1120">
    <property type="entry name" value="Carboxypeptidase-like, regulatory domain"/>
    <property type="match status" value="1"/>
</dbReference>
<name>A0A506PFL7_9FLAO</name>
<sequence>MKTLVQPLVFKSINLKTFFALLGCILFSLNTTTAQTNPTITSTNEITVKGLVVNEDGPLPGVNILLKGTKTGTVTDMEGTFTFPVKLKVNDVLVFQYIGYTTQEIIIKADSSFLKIELMPDLVEILGALDVDKPYKSKRKNKN</sequence>
<dbReference type="AlphaFoldDB" id="A0A506PFL7"/>
<evidence type="ECO:0000313" key="2">
    <source>
        <dbReference type="EMBL" id="TPV31872.1"/>
    </source>
</evidence>
<reference evidence="2 3" key="1">
    <citation type="submission" date="2019-06" db="EMBL/GenBank/DDBJ databases">
        <title>Flavobacteriaceae Paucihalobacterium erythroidium CWB-1, complete genome.</title>
        <authorList>
            <person name="Wu S."/>
        </authorList>
    </citation>
    <scope>NUCLEOTIDE SEQUENCE [LARGE SCALE GENOMIC DNA]</scope>
    <source>
        <strain evidence="2 3">CWB-1</strain>
    </source>
</reference>
<keyword evidence="1" id="KW-0732">Signal</keyword>
<dbReference type="EMBL" id="VHIQ01000007">
    <property type="protein sequence ID" value="TPV31872.1"/>
    <property type="molecule type" value="Genomic_DNA"/>
</dbReference>
<gene>
    <name evidence="2" type="ORF">FJ651_13715</name>
</gene>
<accession>A0A506PFL7</accession>
<protein>
    <submittedName>
        <fullName evidence="2">Uncharacterized protein</fullName>
    </submittedName>
</protein>
<comment type="caution">
    <text evidence="2">The sequence shown here is derived from an EMBL/GenBank/DDBJ whole genome shotgun (WGS) entry which is preliminary data.</text>
</comment>
<dbReference type="OrthoDB" id="7432683at2"/>
<evidence type="ECO:0000256" key="1">
    <source>
        <dbReference type="SAM" id="SignalP"/>
    </source>
</evidence>
<proteinExistence type="predicted"/>
<evidence type="ECO:0000313" key="3">
    <source>
        <dbReference type="Proteomes" id="UP000317332"/>
    </source>
</evidence>
<dbReference type="InterPro" id="IPR008969">
    <property type="entry name" value="CarboxyPept-like_regulatory"/>
</dbReference>
<keyword evidence="3" id="KW-1185">Reference proteome</keyword>
<dbReference type="SUPFAM" id="SSF49464">
    <property type="entry name" value="Carboxypeptidase regulatory domain-like"/>
    <property type="match status" value="1"/>
</dbReference>
<feature type="chain" id="PRO_5021488007" evidence="1">
    <location>
        <begin position="37"/>
        <end position="143"/>
    </location>
</feature>
<dbReference type="Pfam" id="PF13715">
    <property type="entry name" value="CarbopepD_reg_2"/>
    <property type="match status" value="1"/>
</dbReference>
<organism evidence="2 3">
    <name type="scientific">Paucihalobacter ruber</name>
    <dbReference type="NCBI Taxonomy" id="2567861"/>
    <lineage>
        <taxon>Bacteria</taxon>
        <taxon>Pseudomonadati</taxon>
        <taxon>Bacteroidota</taxon>
        <taxon>Flavobacteriia</taxon>
        <taxon>Flavobacteriales</taxon>
        <taxon>Flavobacteriaceae</taxon>
        <taxon>Paucihalobacter</taxon>
    </lineage>
</organism>
<dbReference type="Proteomes" id="UP000317332">
    <property type="component" value="Unassembled WGS sequence"/>
</dbReference>
<dbReference type="RefSeq" id="WP_140991111.1">
    <property type="nucleotide sequence ID" value="NZ_VHIQ01000007.1"/>
</dbReference>